<dbReference type="Gene3D" id="1.10.12.10">
    <property type="entry name" value="Lyase 2-enoyl-coa Hydratase, Chain A, domain 2"/>
    <property type="match status" value="1"/>
</dbReference>
<evidence type="ECO:0000313" key="6">
    <source>
        <dbReference type="Proteomes" id="UP000317369"/>
    </source>
</evidence>
<dbReference type="CDD" id="cd06558">
    <property type="entry name" value="crotonase-like"/>
    <property type="match status" value="1"/>
</dbReference>
<name>A0A517YXS9_9BACT</name>
<dbReference type="PROSITE" id="PS00166">
    <property type="entry name" value="ENOYL_COA_HYDRATASE"/>
    <property type="match status" value="1"/>
</dbReference>
<dbReference type="Pfam" id="PF00378">
    <property type="entry name" value="ECH_1"/>
    <property type="match status" value="2"/>
</dbReference>
<dbReference type="KEGG" id="pcor:KS4_31050"/>
<evidence type="ECO:0000256" key="2">
    <source>
        <dbReference type="ARBA" id="ARBA00023239"/>
    </source>
</evidence>
<dbReference type="InterPro" id="IPR001753">
    <property type="entry name" value="Enoyl-CoA_hydra/iso"/>
</dbReference>
<evidence type="ECO:0000256" key="3">
    <source>
        <dbReference type="RuleBase" id="RU003707"/>
    </source>
</evidence>
<keyword evidence="6" id="KW-1185">Reference proteome</keyword>
<gene>
    <name evidence="5" type="primary">scpB_3</name>
    <name evidence="5" type="ORF">KS4_31050</name>
</gene>
<dbReference type="EMBL" id="CP036425">
    <property type="protein sequence ID" value="QDU35028.1"/>
    <property type="molecule type" value="Genomic_DNA"/>
</dbReference>
<evidence type="ECO:0000313" key="5">
    <source>
        <dbReference type="EMBL" id="QDU35028.1"/>
    </source>
</evidence>
<proteinExistence type="inferred from homology"/>
<accession>A0A517YXS9</accession>
<reference evidence="5 6" key="1">
    <citation type="submission" date="2019-02" db="EMBL/GenBank/DDBJ databases">
        <title>Deep-cultivation of Planctomycetes and their phenomic and genomic characterization uncovers novel biology.</title>
        <authorList>
            <person name="Wiegand S."/>
            <person name="Jogler M."/>
            <person name="Boedeker C."/>
            <person name="Pinto D."/>
            <person name="Vollmers J."/>
            <person name="Rivas-Marin E."/>
            <person name="Kohn T."/>
            <person name="Peeters S.H."/>
            <person name="Heuer A."/>
            <person name="Rast P."/>
            <person name="Oberbeckmann S."/>
            <person name="Bunk B."/>
            <person name="Jeske O."/>
            <person name="Meyerdierks A."/>
            <person name="Storesund J.E."/>
            <person name="Kallscheuer N."/>
            <person name="Luecker S."/>
            <person name="Lage O.M."/>
            <person name="Pohl T."/>
            <person name="Merkel B.J."/>
            <person name="Hornburger P."/>
            <person name="Mueller R.-W."/>
            <person name="Bruemmer F."/>
            <person name="Labrenz M."/>
            <person name="Spormann A.M."/>
            <person name="Op den Camp H."/>
            <person name="Overmann J."/>
            <person name="Amann R."/>
            <person name="Jetten M.S.M."/>
            <person name="Mascher T."/>
            <person name="Medema M.H."/>
            <person name="Devos D.P."/>
            <person name="Kaster A.-K."/>
            <person name="Ovreas L."/>
            <person name="Rohde M."/>
            <person name="Galperin M.Y."/>
            <person name="Jogler C."/>
        </authorList>
    </citation>
    <scope>NUCLEOTIDE SEQUENCE [LARGE SCALE GENOMIC DNA]</scope>
    <source>
        <strain evidence="5 6">KS4</strain>
    </source>
</reference>
<evidence type="ECO:0000256" key="4">
    <source>
        <dbReference type="SAM" id="MobiDB-lite"/>
    </source>
</evidence>
<dbReference type="Gene3D" id="3.90.226.10">
    <property type="entry name" value="2-enoyl-CoA Hydratase, Chain A, domain 1"/>
    <property type="match status" value="1"/>
</dbReference>
<dbReference type="NCBIfam" id="NF008506">
    <property type="entry name" value="PRK11423.1"/>
    <property type="match status" value="1"/>
</dbReference>
<dbReference type="InterPro" id="IPR014748">
    <property type="entry name" value="Enoyl-CoA_hydra_C"/>
</dbReference>
<sequence length="282" mass="30745">MSLIEIKTENHIATLTLNDPTKRNCLSASLIEQLLHAFDACEKQNIRVIILTANTHASQSNDSPTTTQKTEGNTGEGGGGGVFSAGHNIDEIPIDKQDPVTWNVPYVTLLRKVRHTLTPVIASINGSVWGGACDLAVSCDMIVATTNTSFAITPAKLGLPYNTVGVSHFLGSLPTHVVKEMFMTALPLSADRAHNFGLVNRLVSPENLQSETLTLAARVASMAPLCLRVLKAELVKLSDAMNISADDFEHIQMLRRQAFRSQDFQEGIRAFHEKRPPNFKGF</sequence>
<protein>
    <submittedName>
        <fullName evidence="5">Methylmalonyl-CoA decarboxylase</fullName>
    </submittedName>
</protein>
<comment type="similarity">
    <text evidence="1 3">Belongs to the enoyl-CoA hydratase/isomerase family.</text>
</comment>
<dbReference type="SUPFAM" id="SSF52096">
    <property type="entry name" value="ClpP/crotonase"/>
    <property type="match status" value="1"/>
</dbReference>
<dbReference type="InterPro" id="IPR018376">
    <property type="entry name" value="Enoyl-CoA_hyd/isom_CS"/>
</dbReference>
<feature type="region of interest" description="Disordered" evidence="4">
    <location>
        <begin position="57"/>
        <end position="82"/>
    </location>
</feature>
<dbReference type="RefSeq" id="WP_145079732.1">
    <property type="nucleotide sequence ID" value="NZ_CP036425.1"/>
</dbReference>
<keyword evidence="2" id="KW-0456">Lyase</keyword>
<dbReference type="GO" id="GO:0016829">
    <property type="term" value="F:lyase activity"/>
    <property type="evidence" value="ECO:0007669"/>
    <property type="project" value="UniProtKB-KW"/>
</dbReference>
<dbReference type="Proteomes" id="UP000317369">
    <property type="component" value="Chromosome"/>
</dbReference>
<dbReference type="PANTHER" id="PTHR11941:SF54">
    <property type="entry name" value="ENOYL-COA HYDRATASE, MITOCHONDRIAL"/>
    <property type="match status" value="1"/>
</dbReference>
<organism evidence="5 6">
    <name type="scientific">Poriferisphaera corsica</name>
    <dbReference type="NCBI Taxonomy" id="2528020"/>
    <lineage>
        <taxon>Bacteria</taxon>
        <taxon>Pseudomonadati</taxon>
        <taxon>Planctomycetota</taxon>
        <taxon>Phycisphaerae</taxon>
        <taxon>Phycisphaerales</taxon>
        <taxon>Phycisphaeraceae</taxon>
        <taxon>Poriferisphaera</taxon>
    </lineage>
</organism>
<dbReference type="OrthoDB" id="370015at2"/>
<dbReference type="PANTHER" id="PTHR11941">
    <property type="entry name" value="ENOYL-COA HYDRATASE-RELATED"/>
    <property type="match status" value="1"/>
</dbReference>
<dbReference type="AlphaFoldDB" id="A0A517YXS9"/>
<evidence type="ECO:0000256" key="1">
    <source>
        <dbReference type="ARBA" id="ARBA00005254"/>
    </source>
</evidence>
<dbReference type="InterPro" id="IPR029045">
    <property type="entry name" value="ClpP/crotonase-like_dom_sf"/>
</dbReference>
<dbReference type="GO" id="GO:0006635">
    <property type="term" value="P:fatty acid beta-oxidation"/>
    <property type="evidence" value="ECO:0007669"/>
    <property type="project" value="TreeGrafter"/>
</dbReference>